<evidence type="ECO:0000256" key="1">
    <source>
        <dbReference type="ARBA" id="ARBA00010688"/>
    </source>
</evidence>
<dbReference type="GO" id="GO:0016301">
    <property type="term" value="F:kinase activity"/>
    <property type="evidence" value="ECO:0007669"/>
    <property type="project" value="UniProtKB-KW"/>
</dbReference>
<protein>
    <submittedName>
        <fullName evidence="5">Sugar kinase</fullName>
    </submittedName>
</protein>
<dbReference type="Gene3D" id="3.40.1190.20">
    <property type="match status" value="1"/>
</dbReference>
<dbReference type="InterPro" id="IPR052700">
    <property type="entry name" value="Carb_kinase_PfkB-like"/>
</dbReference>
<dbReference type="KEGG" id="huw:FPZ11_07735"/>
<keyword evidence="3 5" id="KW-0418">Kinase</keyword>
<organism evidence="5 6">
    <name type="scientific">Humibacter ginsenosidimutans</name>
    <dbReference type="NCBI Taxonomy" id="2599293"/>
    <lineage>
        <taxon>Bacteria</taxon>
        <taxon>Bacillati</taxon>
        <taxon>Actinomycetota</taxon>
        <taxon>Actinomycetes</taxon>
        <taxon>Micrococcales</taxon>
        <taxon>Microbacteriaceae</taxon>
        <taxon>Humibacter</taxon>
    </lineage>
</organism>
<dbReference type="RefSeq" id="WP_146319784.1">
    <property type="nucleotide sequence ID" value="NZ_CP042305.1"/>
</dbReference>
<dbReference type="CDD" id="cd01166">
    <property type="entry name" value="KdgK"/>
    <property type="match status" value="1"/>
</dbReference>
<dbReference type="Proteomes" id="UP000320216">
    <property type="component" value="Chromosome"/>
</dbReference>
<evidence type="ECO:0000313" key="5">
    <source>
        <dbReference type="EMBL" id="QDZ14661.1"/>
    </source>
</evidence>
<evidence type="ECO:0000259" key="4">
    <source>
        <dbReference type="Pfam" id="PF00294"/>
    </source>
</evidence>
<keyword evidence="6" id="KW-1185">Reference proteome</keyword>
<dbReference type="InterPro" id="IPR011611">
    <property type="entry name" value="PfkB_dom"/>
</dbReference>
<dbReference type="InterPro" id="IPR029056">
    <property type="entry name" value="Ribokinase-like"/>
</dbReference>
<feature type="domain" description="Carbohydrate kinase PfkB" evidence="4">
    <location>
        <begin position="13"/>
        <end position="294"/>
    </location>
</feature>
<sequence>MTSTATPGPHPRLITLGETMVLITPARAESLAVADDLRLHVGGAESNVATHAAALGVPSAWVGAVGDDVLGERVRSVIARRGVDVQWVTSVPGAPTGVYFKDPGNGVLYYRRGSAASRMTAESVAHVPFESADVVHVSGITPALSASCAALTDALITRVGASTALLSFDVNHRVPLWGPGIAAPALLALARRADLVFVGLDEAGSLWGCATADEVRTLLPDLSRLVVKDGAVGATEFDGTATTDVTTFVPAIPTDVVEPIGAGDAFAAGYLAALLADADAEARLRAGHERAHPVLLSTSDFVTERTP</sequence>
<evidence type="ECO:0000256" key="3">
    <source>
        <dbReference type="ARBA" id="ARBA00022777"/>
    </source>
</evidence>
<gene>
    <name evidence="5" type="ORF">FPZ11_07735</name>
</gene>
<dbReference type="Pfam" id="PF00294">
    <property type="entry name" value="PfkB"/>
    <property type="match status" value="1"/>
</dbReference>
<proteinExistence type="inferred from homology"/>
<evidence type="ECO:0000256" key="2">
    <source>
        <dbReference type="ARBA" id="ARBA00022679"/>
    </source>
</evidence>
<name>A0A5B8M3D2_9MICO</name>
<dbReference type="SUPFAM" id="SSF53613">
    <property type="entry name" value="Ribokinase-like"/>
    <property type="match status" value="1"/>
</dbReference>
<dbReference type="PANTHER" id="PTHR43320:SF2">
    <property type="entry name" value="2-DEHYDRO-3-DEOXYGLUCONOKINASE_2-DEHYDRO-3-DEOXYGALACTONOKINASE"/>
    <property type="match status" value="1"/>
</dbReference>
<comment type="similarity">
    <text evidence="1">Belongs to the carbohydrate kinase PfkB family.</text>
</comment>
<keyword evidence="2" id="KW-0808">Transferase</keyword>
<dbReference type="PANTHER" id="PTHR43320">
    <property type="entry name" value="SUGAR KINASE"/>
    <property type="match status" value="1"/>
</dbReference>
<accession>A0A5B8M3D2</accession>
<dbReference type="AlphaFoldDB" id="A0A5B8M3D2"/>
<reference evidence="5 6" key="1">
    <citation type="submission" date="2019-07" db="EMBL/GenBank/DDBJ databases">
        <title>Full genome sequence of Humibacter sp. WJ7-1.</title>
        <authorList>
            <person name="Im W.-T."/>
        </authorList>
    </citation>
    <scope>NUCLEOTIDE SEQUENCE [LARGE SCALE GENOMIC DNA]</scope>
    <source>
        <strain evidence="5 6">WJ7-1</strain>
    </source>
</reference>
<evidence type="ECO:0000313" key="6">
    <source>
        <dbReference type="Proteomes" id="UP000320216"/>
    </source>
</evidence>
<dbReference type="OrthoDB" id="9808601at2"/>
<dbReference type="EMBL" id="CP042305">
    <property type="protein sequence ID" value="QDZ14661.1"/>
    <property type="molecule type" value="Genomic_DNA"/>
</dbReference>